<name>A0ABW2YUD3_9GAMM</name>
<dbReference type="Gene3D" id="1.10.510.10">
    <property type="entry name" value="Transferase(Phosphotransferase) domain 1"/>
    <property type="match status" value="1"/>
</dbReference>
<evidence type="ECO:0000259" key="7">
    <source>
        <dbReference type="PROSITE" id="PS50011"/>
    </source>
</evidence>
<evidence type="ECO:0000313" key="9">
    <source>
        <dbReference type="Proteomes" id="UP001597090"/>
    </source>
</evidence>
<dbReference type="PANTHER" id="PTHR43289">
    <property type="entry name" value="MITOGEN-ACTIVATED PROTEIN KINASE KINASE KINASE 20-RELATED"/>
    <property type="match status" value="1"/>
</dbReference>
<dbReference type="PROSITE" id="PS50011">
    <property type="entry name" value="PROTEIN_KINASE_DOM"/>
    <property type="match status" value="1"/>
</dbReference>
<evidence type="ECO:0000256" key="1">
    <source>
        <dbReference type="ARBA" id="ARBA00022679"/>
    </source>
</evidence>
<evidence type="ECO:0000256" key="4">
    <source>
        <dbReference type="ARBA" id="ARBA00022840"/>
    </source>
</evidence>
<dbReference type="InterPro" id="IPR019734">
    <property type="entry name" value="TPR_rpt"/>
</dbReference>
<dbReference type="EMBL" id="JBHTIH010000007">
    <property type="protein sequence ID" value="MFD0740151.1"/>
    <property type="molecule type" value="Genomic_DNA"/>
</dbReference>
<dbReference type="InterPro" id="IPR000719">
    <property type="entry name" value="Prot_kinase_dom"/>
</dbReference>
<feature type="binding site" evidence="5">
    <location>
        <position position="107"/>
    </location>
    <ligand>
        <name>ATP</name>
        <dbReference type="ChEBI" id="CHEBI:30616"/>
    </ligand>
</feature>
<evidence type="ECO:0000313" key="8">
    <source>
        <dbReference type="EMBL" id="MFD0740151.1"/>
    </source>
</evidence>
<evidence type="ECO:0000256" key="5">
    <source>
        <dbReference type="PROSITE-ProRule" id="PRU10141"/>
    </source>
</evidence>
<sequence length="948" mass="104589">MDAERWQRLSPLLDALFELDDQERAQRLRDLRDDDAALADELESLIALEDGHEDFLSEPLIPPLAALRPGSEIGPYRLERMLGEGGMGQVWLAARADGLYQRRVALKLLRPGLADPNLRLRFTRERQILARLAHPHIARLLDAGISAENLPYLALEYVEGEPITDYCRHHNTPLERRLRMFEQICDAVSHAHANLIVHRDLKPSNILVTPGGDVRLLDFGIAKLLDSDAPKVEQTRTGVRTFTLHYAAPEQIRGEPVTTMTDVYSLGVVLYELLTDAKPYRLKRQTDAEWEEAILAVDPLRPSQTVLRDAHGEAAGADPHLLRRHSRRLAGDLDNIVLKTLSKRPEQRYPSAEALSLDLQRYEAGRPVQARAQSVGYRMRKYLRRHRWALATGSFAAVVLSLALGVVAWQAREAVREAGRAQAMQDFMVGLFENAGGAPNGGGVDLRNLLDDAVERGNRELMKQPRARAELLGVVARLRSGLGDYREAHALLDRQAGIIDLTAGIPVSLRLESLTQRGEVLRQLGDPRACIDLMQPALDTARREQAQLPPQAADFYSQLGRCRGANGERRTARLLFERALALRRDAAGAQIGEVENRLDLAGLDADDGNAAAAGRNYQAARLQLRQVAGERHPLMIRIGRRLAELARQRGHHATAERELRGAFSIALEAHGSLHPTTLAVQRDLAAVLVEQGRYADAERELRDHQRVLLERYGRDHAELRDSHRALGQVEWQRGDTRAALGSLRTALAISRRGGDPAQIAESLVELAELEHGVGDDRDALPHLERARRLRSERYGANHALVGDVDRLIGEVSAALGLPDPIVARLAQAVQLTRHGYGFEHPNARTAQLSLARHQALSGDASGLVRLDALARLPESDLALRPLAWRARAYAAQVRCSGPRQPVAMQALDALLAQLQQAQREGGAITREVAAIRAGCADGASTSTASAAR</sequence>
<keyword evidence="2 5" id="KW-0547">Nucleotide-binding</keyword>
<dbReference type="InterPro" id="IPR017441">
    <property type="entry name" value="Protein_kinase_ATP_BS"/>
</dbReference>
<evidence type="ECO:0000256" key="2">
    <source>
        <dbReference type="ARBA" id="ARBA00022741"/>
    </source>
</evidence>
<dbReference type="InterPro" id="IPR011990">
    <property type="entry name" value="TPR-like_helical_dom_sf"/>
</dbReference>
<keyword evidence="3 8" id="KW-0418">Kinase</keyword>
<feature type="transmembrane region" description="Helical" evidence="6">
    <location>
        <begin position="388"/>
        <end position="409"/>
    </location>
</feature>
<reference evidence="9" key="1">
    <citation type="journal article" date="2019" name="Int. J. Syst. Evol. Microbiol.">
        <title>The Global Catalogue of Microorganisms (GCM) 10K type strain sequencing project: providing services to taxonomists for standard genome sequencing and annotation.</title>
        <authorList>
            <consortium name="The Broad Institute Genomics Platform"/>
            <consortium name="The Broad Institute Genome Sequencing Center for Infectious Disease"/>
            <person name="Wu L."/>
            <person name="Ma J."/>
        </authorList>
    </citation>
    <scope>NUCLEOTIDE SEQUENCE [LARGE SCALE GENOMIC DNA]</scope>
    <source>
        <strain evidence="9">CCUG 55491</strain>
    </source>
</reference>
<dbReference type="InterPro" id="IPR011009">
    <property type="entry name" value="Kinase-like_dom_sf"/>
</dbReference>
<dbReference type="Pfam" id="PF13424">
    <property type="entry name" value="TPR_12"/>
    <property type="match status" value="1"/>
</dbReference>
<keyword evidence="6" id="KW-0472">Membrane</keyword>
<dbReference type="PANTHER" id="PTHR43289:SF34">
    <property type="entry name" value="SERINE_THREONINE-PROTEIN KINASE YBDM-RELATED"/>
    <property type="match status" value="1"/>
</dbReference>
<keyword evidence="9" id="KW-1185">Reference proteome</keyword>
<dbReference type="SUPFAM" id="SSF56112">
    <property type="entry name" value="Protein kinase-like (PK-like)"/>
    <property type="match status" value="1"/>
</dbReference>
<dbReference type="Gene3D" id="3.30.200.20">
    <property type="entry name" value="Phosphorylase Kinase, domain 1"/>
    <property type="match status" value="1"/>
</dbReference>
<gene>
    <name evidence="8" type="ORF">ACFQZQ_12780</name>
</gene>
<keyword evidence="6" id="KW-0812">Transmembrane</keyword>
<dbReference type="Gene3D" id="1.25.40.10">
    <property type="entry name" value="Tetratricopeptide repeat domain"/>
    <property type="match status" value="3"/>
</dbReference>
<evidence type="ECO:0000256" key="6">
    <source>
        <dbReference type="SAM" id="Phobius"/>
    </source>
</evidence>
<dbReference type="RefSeq" id="WP_386813241.1">
    <property type="nucleotide sequence ID" value="NZ_JBHTIH010000007.1"/>
</dbReference>
<comment type="caution">
    <text evidence="8">The sequence shown here is derived from an EMBL/GenBank/DDBJ whole genome shotgun (WGS) entry which is preliminary data.</text>
</comment>
<organism evidence="8 9">
    <name type="scientific">Lysobacter koreensis</name>
    <dbReference type="NCBI Taxonomy" id="266122"/>
    <lineage>
        <taxon>Bacteria</taxon>
        <taxon>Pseudomonadati</taxon>
        <taxon>Pseudomonadota</taxon>
        <taxon>Gammaproteobacteria</taxon>
        <taxon>Lysobacterales</taxon>
        <taxon>Lysobacteraceae</taxon>
        <taxon>Lysobacter</taxon>
    </lineage>
</organism>
<dbReference type="PROSITE" id="PS00108">
    <property type="entry name" value="PROTEIN_KINASE_ST"/>
    <property type="match status" value="1"/>
</dbReference>
<dbReference type="InterPro" id="IPR008271">
    <property type="entry name" value="Ser/Thr_kinase_AS"/>
</dbReference>
<keyword evidence="1" id="KW-0808">Transferase</keyword>
<dbReference type="Proteomes" id="UP001597090">
    <property type="component" value="Unassembled WGS sequence"/>
</dbReference>
<dbReference type="SUPFAM" id="SSF48452">
    <property type="entry name" value="TPR-like"/>
    <property type="match status" value="2"/>
</dbReference>
<dbReference type="GO" id="GO:0016301">
    <property type="term" value="F:kinase activity"/>
    <property type="evidence" value="ECO:0007669"/>
    <property type="project" value="UniProtKB-KW"/>
</dbReference>
<keyword evidence="4 5" id="KW-0067">ATP-binding</keyword>
<protein>
    <submittedName>
        <fullName evidence="8">Protein kinase</fullName>
    </submittedName>
</protein>
<dbReference type="Pfam" id="PF00069">
    <property type="entry name" value="Pkinase"/>
    <property type="match status" value="1"/>
</dbReference>
<evidence type="ECO:0000256" key="3">
    <source>
        <dbReference type="ARBA" id="ARBA00022777"/>
    </source>
</evidence>
<feature type="domain" description="Protein kinase" evidence="7">
    <location>
        <begin position="76"/>
        <end position="363"/>
    </location>
</feature>
<dbReference type="SMART" id="SM00028">
    <property type="entry name" value="TPR"/>
    <property type="match status" value="4"/>
</dbReference>
<accession>A0ABW2YUD3</accession>
<keyword evidence="6" id="KW-1133">Transmembrane helix</keyword>
<dbReference type="PROSITE" id="PS00107">
    <property type="entry name" value="PROTEIN_KINASE_ATP"/>
    <property type="match status" value="1"/>
</dbReference>
<dbReference type="CDD" id="cd14014">
    <property type="entry name" value="STKc_PknB_like"/>
    <property type="match status" value="1"/>
</dbReference>
<proteinExistence type="predicted"/>
<dbReference type="SMART" id="SM00220">
    <property type="entry name" value="S_TKc"/>
    <property type="match status" value="1"/>
</dbReference>